<dbReference type="InterPro" id="IPR004176">
    <property type="entry name" value="Clp_R_N"/>
</dbReference>
<dbReference type="EMBL" id="JABTTQ020002797">
    <property type="protein sequence ID" value="KAK6122034.1"/>
    <property type="molecule type" value="Genomic_DNA"/>
</dbReference>
<dbReference type="InterPro" id="IPR058680">
    <property type="entry name" value="NBD_SMAX1-like"/>
</dbReference>
<evidence type="ECO:0000256" key="1">
    <source>
        <dbReference type="ARBA" id="ARBA00008675"/>
    </source>
</evidence>
<proteinExistence type="inferred from homology"/>
<gene>
    <name evidence="6" type="ORF">DH2020_044222</name>
</gene>
<dbReference type="Pfam" id="PF23569">
    <property type="entry name" value="NBD_SMAX1"/>
    <property type="match status" value="1"/>
</dbReference>
<dbReference type="Proteomes" id="UP001318860">
    <property type="component" value="Unassembled WGS sequence"/>
</dbReference>
<accession>A0ABR0UHG7</accession>
<comment type="similarity">
    <text evidence="1">Belongs to the ClpA/ClpB family.</text>
</comment>
<feature type="region of interest" description="Disordered" evidence="4">
    <location>
        <begin position="1"/>
        <end position="23"/>
    </location>
</feature>
<evidence type="ECO:0000313" key="6">
    <source>
        <dbReference type="EMBL" id="KAK6122034.1"/>
    </source>
</evidence>
<comment type="caution">
    <text evidence="6">The sequence shown here is derived from an EMBL/GenBank/DDBJ whole genome shotgun (WGS) entry which is preliminary data.</text>
</comment>
<reference evidence="6 7" key="1">
    <citation type="journal article" date="2021" name="Comput. Struct. Biotechnol. J.">
        <title>De novo genome assembly of the potent medicinal plant Rehmannia glutinosa using nanopore technology.</title>
        <authorList>
            <person name="Ma L."/>
            <person name="Dong C."/>
            <person name="Song C."/>
            <person name="Wang X."/>
            <person name="Zheng X."/>
            <person name="Niu Y."/>
            <person name="Chen S."/>
            <person name="Feng W."/>
        </authorList>
    </citation>
    <scope>NUCLEOTIDE SEQUENCE [LARGE SCALE GENOMIC DNA]</scope>
    <source>
        <strain evidence="6">DH-2019</strain>
    </source>
</reference>
<evidence type="ECO:0000313" key="7">
    <source>
        <dbReference type="Proteomes" id="UP001318860"/>
    </source>
</evidence>
<evidence type="ECO:0000256" key="2">
    <source>
        <dbReference type="ARBA" id="ARBA00022737"/>
    </source>
</evidence>
<evidence type="ECO:0000256" key="4">
    <source>
        <dbReference type="SAM" id="MobiDB-lite"/>
    </source>
</evidence>
<keyword evidence="7" id="KW-1185">Reference proteome</keyword>
<organism evidence="6 7">
    <name type="scientific">Rehmannia glutinosa</name>
    <name type="common">Chinese foxglove</name>
    <dbReference type="NCBI Taxonomy" id="99300"/>
    <lineage>
        <taxon>Eukaryota</taxon>
        <taxon>Viridiplantae</taxon>
        <taxon>Streptophyta</taxon>
        <taxon>Embryophyta</taxon>
        <taxon>Tracheophyta</taxon>
        <taxon>Spermatophyta</taxon>
        <taxon>Magnoliopsida</taxon>
        <taxon>eudicotyledons</taxon>
        <taxon>Gunneridae</taxon>
        <taxon>Pentapetalae</taxon>
        <taxon>asterids</taxon>
        <taxon>lamiids</taxon>
        <taxon>Lamiales</taxon>
        <taxon>Orobanchaceae</taxon>
        <taxon>Rehmannieae</taxon>
        <taxon>Rehmannia</taxon>
    </lineage>
</organism>
<dbReference type="InterPro" id="IPR051650">
    <property type="entry name" value="SL_signaling_regulator"/>
</dbReference>
<sequence>MPNRGGGGRLDDAVTVSRRRGHAQTTSLHMVSSLLSFPNSSLREACTRTRNNAYSARVQLRALELSLRVSLDRLPSSKATKVENPPISNSLMAAIKRSQANQRRQPENFSFYQQQQYSSACSVPIVKVELQNLILSILDDPLVSRVFGEAGFRSCDVKMATFRLSNIFHSPHLYGYYSSKYKRPAAPLFLCHSSKSDKKIEFVGENENSRRIGEVMVRNKKRNPFLLGVSASDALKTFLEILEKKFEGVLPVGLSGLSVICVEDEILRFVNGDCDEGLLKLKFEEVEKMLGNDRVVVNLGDLKGLAKDGIGIDGLRYLVGKFAKLLEDYGGKVWLIGAAASYDDYFHILNKFPSIEGKWDLEILPITSLEFSMGAPIPDLAVRYTTFVFVALPYLMESFVPLGGFFSMPSDTKSSLSSACQYLARCHICNEKYNQEVTALSNGGLCSPSAEPYQPFWLQSNKQSSFDAIKAKDNSLLLNVRIAGLQKKWDSFCQNHHYNRFPCVLGFQVAKDKKEITSIHSNTSSTDNKNVISSLSCNLQQSSMMSKTKYPSILSQSGQTSPNSVISVSTDLGLGIISSSTSKEPEKPVDESHEDLIQKLSGSFSTNVHAIKSGISNELNSHAL</sequence>
<protein>
    <recommendedName>
        <fullName evidence="5">Clp R domain-containing protein</fullName>
    </recommendedName>
</protein>
<evidence type="ECO:0000256" key="3">
    <source>
        <dbReference type="PROSITE-ProRule" id="PRU01251"/>
    </source>
</evidence>
<evidence type="ECO:0000259" key="5">
    <source>
        <dbReference type="PROSITE" id="PS51903"/>
    </source>
</evidence>
<keyword evidence="2 3" id="KW-0677">Repeat</keyword>
<dbReference type="PANTHER" id="PTHR43572">
    <property type="entry name" value="CHAPERONE PROTEIN CLPD, CHLOROPLASTIC"/>
    <property type="match status" value="1"/>
</dbReference>
<dbReference type="PANTHER" id="PTHR43572:SF77">
    <property type="entry name" value="PROTEIN DWARF 53-LIKE-LIKE"/>
    <property type="match status" value="1"/>
</dbReference>
<dbReference type="PROSITE" id="PS51903">
    <property type="entry name" value="CLP_R"/>
    <property type="match status" value="1"/>
</dbReference>
<dbReference type="Gene3D" id="1.10.1780.10">
    <property type="entry name" value="Clp, N-terminal domain"/>
    <property type="match status" value="1"/>
</dbReference>
<dbReference type="InterPro" id="IPR036628">
    <property type="entry name" value="Clp_N_dom_sf"/>
</dbReference>
<feature type="domain" description="Clp R" evidence="5">
    <location>
        <begin position="1"/>
        <end position="167"/>
    </location>
</feature>
<name>A0ABR0UHG7_REHGL</name>